<evidence type="ECO:0000256" key="6">
    <source>
        <dbReference type="ARBA" id="ARBA00023139"/>
    </source>
</evidence>
<keyword evidence="6" id="KW-0564">Palmitate</keyword>
<evidence type="ECO:0000313" key="13">
    <source>
        <dbReference type="EMBL" id="QBM87742.1"/>
    </source>
</evidence>
<dbReference type="AlphaFoldDB" id="A0A4P6XK80"/>
<dbReference type="InterPro" id="IPR001594">
    <property type="entry name" value="Palmitoyltrfase_DHHC"/>
</dbReference>
<dbReference type="PANTHER" id="PTHR22883">
    <property type="entry name" value="ZINC FINGER DHHC DOMAIN CONTAINING PROTEIN"/>
    <property type="match status" value="1"/>
</dbReference>
<comment type="catalytic activity">
    <reaction evidence="9 10">
        <text>L-cysteinyl-[protein] + hexadecanoyl-CoA = S-hexadecanoyl-L-cysteinyl-[protein] + CoA</text>
        <dbReference type="Rhea" id="RHEA:36683"/>
        <dbReference type="Rhea" id="RHEA-COMP:10131"/>
        <dbReference type="Rhea" id="RHEA-COMP:11032"/>
        <dbReference type="ChEBI" id="CHEBI:29950"/>
        <dbReference type="ChEBI" id="CHEBI:57287"/>
        <dbReference type="ChEBI" id="CHEBI:57379"/>
        <dbReference type="ChEBI" id="CHEBI:74151"/>
        <dbReference type="EC" id="2.3.1.225"/>
    </reaction>
</comment>
<evidence type="ECO:0000256" key="11">
    <source>
        <dbReference type="SAM" id="SignalP"/>
    </source>
</evidence>
<dbReference type="Proteomes" id="UP000292447">
    <property type="component" value="Chromosome II"/>
</dbReference>
<dbReference type="PROSITE" id="PS50216">
    <property type="entry name" value="DHHC"/>
    <property type="match status" value="1"/>
</dbReference>
<keyword evidence="4 10" id="KW-1133">Transmembrane helix</keyword>
<dbReference type="GO" id="GO:0005794">
    <property type="term" value="C:Golgi apparatus"/>
    <property type="evidence" value="ECO:0007669"/>
    <property type="project" value="TreeGrafter"/>
</dbReference>
<evidence type="ECO:0000256" key="5">
    <source>
        <dbReference type="ARBA" id="ARBA00023136"/>
    </source>
</evidence>
<dbReference type="InterPro" id="IPR039859">
    <property type="entry name" value="PFA4/ZDH16/20/ERF2-like"/>
</dbReference>
<evidence type="ECO:0000256" key="1">
    <source>
        <dbReference type="ARBA" id="ARBA00004141"/>
    </source>
</evidence>
<evidence type="ECO:0000313" key="14">
    <source>
        <dbReference type="Proteomes" id="UP000292447"/>
    </source>
</evidence>
<evidence type="ECO:0000256" key="10">
    <source>
        <dbReference type="RuleBase" id="RU079119"/>
    </source>
</evidence>
<proteinExistence type="inferred from homology"/>
<sequence length="361" mass="40686">MAVFLITLLVVALLVLVLVFGDSPAFRNTPLQKVYRLLIVINGKVFHYATASPSLYAAIRWTAPIGYCVVVGVCLFQFFSHVYPKLDLQNAPGHSLYIILSIALIILTTELLTFSNPGFADAGTVEDAVSKYPANNLIFFSGKKCPTCQLPKPARSKHCSVCNRCVYLYDHHCIFVNNCVGEKNYRWFIAFLASNVNFLLYGAYLCRMLLVTQPRNNGWWALVTRTTQANKVAGTLFLLASIFSVMVFLFTALHFRYMYLGVTTNEADKWGEIEHLVSLGLLYQVEETGVYVEQATVRDDNGAFSQVYILLDNQRILFLDLDLAKKQCALRKIALVNSDLENIYDRGFVENMKSRLFGISD</sequence>
<evidence type="ECO:0000256" key="4">
    <source>
        <dbReference type="ARBA" id="ARBA00022989"/>
    </source>
</evidence>
<dbReference type="GO" id="GO:0016020">
    <property type="term" value="C:membrane"/>
    <property type="evidence" value="ECO:0007669"/>
    <property type="project" value="UniProtKB-SubCell"/>
</dbReference>
<dbReference type="GO" id="GO:0005783">
    <property type="term" value="C:endoplasmic reticulum"/>
    <property type="evidence" value="ECO:0007669"/>
    <property type="project" value="TreeGrafter"/>
</dbReference>
<comment type="domain">
    <text evidence="10">The DHHC domain is required for palmitoyltransferase activity.</text>
</comment>
<keyword evidence="5 10" id="KW-0472">Membrane</keyword>
<keyword evidence="2 10" id="KW-0808">Transferase</keyword>
<dbReference type="EC" id="2.3.1.225" evidence="10"/>
<comment type="similarity">
    <text evidence="10">Belongs to the DHHC palmitoyltransferase family.</text>
</comment>
<feature type="transmembrane region" description="Helical" evidence="10">
    <location>
        <begin position="65"/>
        <end position="83"/>
    </location>
</feature>
<feature type="transmembrane region" description="Helical" evidence="10">
    <location>
        <begin position="95"/>
        <end position="114"/>
    </location>
</feature>
<dbReference type="GO" id="GO:0006612">
    <property type="term" value="P:protein targeting to membrane"/>
    <property type="evidence" value="ECO:0007669"/>
    <property type="project" value="TreeGrafter"/>
</dbReference>
<organism evidence="13 14">
    <name type="scientific">Metschnikowia aff. pulcherrima</name>
    <dbReference type="NCBI Taxonomy" id="2163413"/>
    <lineage>
        <taxon>Eukaryota</taxon>
        <taxon>Fungi</taxon>
        <taxon>Dikarya</taxon>
        <taxon>Ascomycota</taxon>
        <taxon>Saccharomycotina</taxon>
        <taxon>Pichiomycetes</taxon>
        <taxon>Metschnikowiaceae</taxon>
        <taxon>Metschnikowia</taxon>
    </lineage>
</organism>
<feature type="chain" id="PRO_5020324031" description="Palmitoyltransferase" evidence="11">
    <location>
        <begin position="22"/>
        <end position="361"/>
    </location>
</feature>
<gene>
    <name evidence="13" type="primary">MPUL0B09530</name>
    <name evidence="13" type="ORF">METSCH_B09530</name>
</gene>
<comment type="subcellular location">
    <subcellularLocation>
        <location evidence="1">Membrane</location>
        <topology evidence="1">Multi-pass membrane protein</topology>
    </subcellularLocation>
</comment>
<evidence type="ECO:0000256" key="8">
    <source>
        <dbReference type="ARBA" id="ARBA00023315"/>
    </source>
</evidence>
<evidence type="ECO:0000256" key="7">
    <source>
        <dbReference type="ARBA" id="ARBA00023288"/>
    </source>
</evidence>
<protein>
    <recommendedName>
        <fullName evidence="10">Palmitoyltransferase</fullName>
        <ecNumber evidence="10">2.3.1.225</ecNumber>
    </recommendedName>
</protein>
<keyword evidence="14" id="KW-1185">Reference proteome</keyword>
<dbReference type="STRING" id="2163413.A0A4P6XK80"/>
<feature type="domain" description="Palmitoyltransferase DHHC" evidence="12">
    <location>
        <begin position="141"/>
        <end position="270"/>
    </location>
</feature>
<evidence type="ECO:0000256" key="3">
    <source>
        <dbReference type="ARBA" id="ARBA00022692"/>
    </source>
</evidence>
<feature type="transmembrane region" description="Helical" evidence="10">
    <location>
        <begin position="232"/>
        <end position="253"/>
    </location>
</feature>
<accession>A0A4P6XK80</accession>
<dbReference type="Pfam" id="PF01529">
    <property type="entry name" value="DHHC"/>
    <property type="match status" value="1"/>
</dbReference>
<dbReference type="EMBL" id="CP034457">
    <property type="protein sequence ID" value="QBM87742.1"/>
    <property type="molecule type" value="Genomic_DNA"/>
</dbReference>
<name>A0A4P6XK80_9ASCO</name>
<feature type="signal peptide" evidence="11">
    <location>
        <begin position="1"/>
        <end position="21"/>
    </location>
</feature>
<keyword evidence="3 10" id="KW-0812">Transmembrane</keyword>
<evidence type="ECO:0000259" key="12">
    <source>
        <dbReference type="Pfam" id="PF01529"/>
    </source>
</evidence>
<keyword evidence="8 10" id="KW-0012">Acyltransferase</keyword>
<dbReference type="GO" id="GO:0019706">
    <property type="term" value="F:protein-cysteine S-palmitoyltransferase activity"/>
    <property type="evidence" value="ECO:0007669"/>
    <property type="project" value="UniProtKB-EC"/>
</dbReference>
<evidence type="ECO:0000256" key="9">
    <source>
        <dbReference type="ARBA" id="ARBA00048048"/>
    </source>
</evidence>
<evidence type="ECO:0000256" key="2">
    <source>
        <dbReference type="ARBA" id="ARBA00022679"/>
    </source>
</evidence>
<keyword evidence="7" id="KW-0449">Lipoprotein</keyword>
<feature type="transmembrane region" description="Helical" evidence="10">
    <location>
        <begin position="187"/>
        <end position="212"/>
    </location>
</feature>
<reference evidence="14" key="1">
    <citation type="submission" date="2019-03" db="EMBL/GenBank/DDBJ databases">
        <title>Snf2 controls pulcherriminic acid biosynthesis and connects pigmentation and antifungal activity of the yeast Metschnikowia pulcherrima.</title>
        <authorList>
            <person name="Gore-Lloyd D."/>
            <person name="Sumann I."/>
            <person name="Brachmann A.O."/>
            <person name="Schneeberger K."/>
            <person name="Ortiz-Merino R.A."/>
            <person name="Moreno-Beltran M."/>
            <person name="Schlaefli M."/>
            <person name="Kirner P."/>
            <person name="Santos Kron A."/>
            <person name="Wolfe K.H."/>
            <person name="Piel J."/>
            <person name="Ahrens C.H."/>
            <person name="Henk D."/>
            <person name="Freimoser F.M."/>
        </authorList>
    </citation>
    <scope>NUCLEOTIDE SEQUENCE [LARGE SCALE GENOMIC DNA]</scope>
    <source>
        <strain evidence="14">APC 1.2</strain>
    </source>
</reference>
<keyword evidence="11" id="KW-0732">Signal</keyword>